<keyword evidence="1" id="KW-0963">Cytoplasm</keyword>
<dbReference type="EMBL" id="NBSK02000001">
    <property type="protein sequence ID" value="KAJ0224566.1"/>
    <property type="molecule type" value="Genomic_DNA"/>
</dbReference>
<dbReference type="Gene3D" id="3.30.780.10">
    <property type="entry name" value="SUI1-like domain"/>
    <property type="match status" value="1"/>
</dbReference>
<keyword evidence="4" id="KW-1185">Reference proteome</keyword>
<sequence>MFKKSVEAKAQQRLSGADRKKLKRTIKERFPAASDSDLDTLIPPKVEITVSKHPNRVLIYSLEGGLPIFFDVDSRGTTIFPTVYALWKVPHLLPSFILKGGEVSRYVIGGADLMFPGISIDSEGLPEFLAGQPWAVKVPGNPAPIAVGSTYMSSSEALKAGLRGKALKISHHYRDALWESAEGRYVPNAGFLEDVVFGDPSLSTTDAISDHENNADNQELEVANAIIDGLDDSSSNTNISQQVITDLDNLKVTENVESDKGTAAEDQNTLSVEDVDALLDKCLLQAFYTTMKDKDLPIAGSTLWANHVLPCRPSGIVLDIKKSSHKKLSKWLQSKSTEGLISSKEDKHKKEVMVLSINRKHPVYTSFKPEKQQVEKTEQTVDHPSNETDLNTTMEVIEIYKPSVHVNPIFTSVGADTRQLYTASEASEVVFAYVEKENLVKPTNKSIVVLDAILCDALFKGAIKKGSTYPSEIHKKDLAPTFINRMQAHHQVTRGKESVVRKGGLKAMQIMTERRQGNKKVTKLSGMESFLIDADPLASELQKKFACSTSVTEMPGKKGYEVLVQGGVIDVLARYLVEQYGIPKKYIEVLDKTARK</sequence>
<dbReference type="Gene3D" id="3.10.400.20">
    <property type="match status" value="1"/>
</dbReference>
<evidence type="ECO:0000313" key="3">
    <source>
        <dbReference type="EMBL" id="KAJ0224566.1"/>
    </source>
</evidence>
<dbReference type="CDD" id="cd11610">
    <property type="entry name" value="eIF2D_N"/>
    <property type="match status" value="1"/>
</dbReference>
<name>A0A9R1WFV6_LACSA</name>
<dbReference type="PROSITE" id="PS50296">
    <property type="entry name" value="SUI1"/>
    <property type="match status" value="1"/>
</dbReference>
<dbReference type="Pfam" id="PF26291">
    <property type="entry name" value="SWIB_eIF2D"/>
    <property type="match status" value="1"/>
</dbReference>
<dbReference type="PANTHER" id="PTHR12217">
    <property type="entry name" value="EUKARYOTIC TRANSLATION INITIATION FACTOR 2D"/>
    <property type="match status" value="1"/>
</dbReference>
<dbReference type="FunFam" id="3.30.780.10:FF:000008">
    <property type="entry name" value="eukaryotic translation initiation factor 2D"/>
    <property type="match status" value="1"/>
</dbReference>
<dbReference type="Pfam" id="PF26292">
    <property type="entry name" value="PUA_elF2D"/>
    <property type="match status" value="1"/>
</dbReference>
<dbReference type="SUPFAM" id="SSF88697">
    <property type="entry name" value="PUA domain-like"/>
    <property type="match status" value="1"/>
</dbReference>
<dbReference type="InterPro" id="IPR036885">
    <property type="entry name" value="SWIB_MDM2_dom_sf"/>
</dbReference>
<dbReference type="GO" id="GO:0003743">
    <property type="term" value="F:translation initiation factor activity"/>
    <property type="evidence" value="ECO:0000318"/>
    <property type="project" value="GO_Central"/>
</dbReference>
<dbReference type="Pfam" id="PF01253">
    <property type="entry name" value="SUI1"/>
    <property type="match status" value="1"/>
</dbReference>
<dbReference type="InterPro" id="IPR039757">
    <property type="entry name" value="EIF2D"/>
</dbReference>
<feature type="domain" description="SUI1" evidence="2">
    <location>
        <begin position="508"/>
        <end position="580"/>
    </location>
</feature>
<proteinExistence type="predicted"/>
<protein>
    <recommendedName>
        <fullName evidence="2">SUI1 domain-containing protein</fullName>
    </recommendedName>
</protein>
<comment type="caution">
    <text evidence="3">The sequence shown here is derived from an EMBL/GenBank/DDBJ whole genome shotgun (WGS) entry which is preliminary data.</text>
</comment>
<dbReference type="FunFam" id="3.10.400.20:FF:000003">
    <property type="entry name" value="Eukaryotic translation initiation factor 2D isoform A"/>
    <property type="match status" value="1"/>
</dbReference>
<dbReference type="InterPro" id="IPR057429">
    <property type="entry name" value="WH_eIF2D"/>
</dbReference>
<dbReference type="InterPro" id="IPR039759">
    <property type="entry name" value="eIF2D_SUI1"/>
</dbReference>
<dbReference type="OrthoDB" id="199771at2759"/>
<dbReference type="Proteomes" id="UP000235145">
    <property type="component" value="Unassembled WGS sequence"/>
</dbReference>
<organism evidence="3 4">
    <name type="scientific">Lactuca sativa</name>
    <name type="common">Garden lettuce</name>
    <dbReference type="NCBI Taxonomy" id="4236"/>
    <lineage>
        <taxon>Eukaryota</taxon>
        <taxon>Viridiplantae</taxon>
        <taxon>Streptophyta</taxon>
        <taxon>Embryophyta</taxon>
        <taxon>Tracheophyta</taxon>
        <taxon>Spermatophyta</taxon>
        <taxon>Magnoliopsida</taxon>
        <taxon>eudicotyledons</taxon>
        <taxon>Gunneridae</taxon>
        <taxon>Pentapetalae</taxon>
        <taxon>asterids</taxon>
        <taxon>campanulids</taxon>
        <taxon>Asterales</taxon>
        <taxon>Asteraceae</taxon>
        <taxon>Cichorioideae</taxon>
        <taxon>Cichorieae</taxon>
        <taxon>Lactucinae</taxon>
        <taxon>Lactuca</taxon>
    </lineage>
</organism>
<evidence type="ECO:0000256" key="1">
    <source>
        <dbReference type="ARBA" id="ARBA00022490"/>
    </source>
</evidence>
<dbReference type="InterPro" id="IPR048247">
    <property type="entry name" value="eIF2D_N"/>
</dbReference>
<dbReference type="InterPro" id="IPR048248">
    <property type="entry name" value="PUA_eIF2d-like"/>
</dbReference>
<dbReference type="InterPro" id="IPR041366">
    <property type="entry name" value="Pre-PUA"/>
</dbReference>
<dbReference type="AlphaFoldDB" id="A0A9R1WFV6"/>
<evidence type="ECO:0000313" key="4">
    <source>
        <dbReference type="Proteomes" id="UP000235145"/>
    </source>
</evidence>
<accession>A0A9R1WFV6</accession>
<dbReference type="PANTHER" id="PTHR12217:SF4">
    <property type="entry name" value="EUKARYOTIC TRANSLATION INITIATION FACTOR 2D"/>
    <property type="match status" value="1"/>
</dbReference>
<gene>
    <name evidence="3" type="ORF">LSAT_V11C100010250</name>
</gene>
<dbReference type="PROSITE" id="PS50890">
    <property type="entry name" value="PUA"/>
    <property type="match status" value="1"/>
</dbReference>
<dbReference type="InterPro" id="IPR058886">
    <property type="entry name" value="SWIB_eIF2D"/>
</dbReference>
<dbReference type="CDD" id="cd11608">
    <property type="entry name" value="eIF2D_C"/>
    <property type="match status" value="1"/>
</dbReference>
<dbReference type="Pfam" id="PF17832">
    <property type="entry name" value="Pre-PUA"/>
    <property type="match status" value="1"/>
</dbReference>
<dbReference type="InterPro" id="IPR015947">
    <property type="entry name" value="PUA-like_sf"/>
</dbReference>
<dbReference type="SUPFAM" id="SSF47592">
    <property type="entry name" value="SWIB/MDM2 domain"/>
    <property type="match status" value="1"/>
</dbReference>
<evidence type="ECO:0000259" key="2">
    <source>
        <dbReference type="PROSITE" id="PS50296"/>
    </source>
</evidence>
<dbReference type="GO" id="GO:0001731">
    <property type="term" value="P:formation of translation preinitiation complex"/>
    <property type="evidence" value="ECO:0000318"/>
    <property type="project" value="GO_Central"/>
</dbReference>
<dbReference type="InterPro" id="IPR001950">
    <property type="entry name" value="SUI1"/>
</dbReference>
<dbReference type="CDD" id="cd21156">
    <property type="entry name" value="PUA_eIF2d-like"/>
    <property type="match status" value="1"/>
</dbReference>
<dbReference type="SUPFAM" id="SSF55159">
    <property type="entry name" value="eIF1-like"/>
    <property type="match status" value="1"/>
</dbReference>
<dbReference type="InterPro" id="IPR036877">
    <property type="entry name" value="SUI1_dom_sf"/>
</dbReference>
<dbReference type="Pfam" id="PF25304">
    <property type="entry name" value="WHD_eIF2D"/>
    <property type="match status" value="1"/>
</dbReference>
<reference evidence="3 4" key="1">
    <citation type="journal article" date="2017" name="Nat. Commun.">
        <title>Genome assembly with in vitro proximity ligation data and whole-genome triplication in lettuce.</title>
        <authorList>
            <person name="Reyes-Chin-Wo S."/>
            <person name="Wang Z."/>
            <person name="Yang X."/>
            <person name="Kozik A."/>
            <person name="Arikit S."/>
            <person name="Song C."/>
            <person name="Xia L."/>
            <person name="Froenicke L."/>
            <person name="Lavelle D.O."/>
            <person name="Truco M.J."/>
            <person name="Xia R."/>
            <person name="Zhu S."/>
            <person name="Xu C."/>
            <person name="Xu H."/>
            <person name="Xu X."/>
            <person name="Cox K."/>
            <person name="Korf I."/>
            <person name="Meyers B.C."/>
            <person name="Michelmore R.W."/>
        </authorList>
    </citation>
    <scope>NUCLEOTIDE SEQUENCE [LARGE SCALE GENOMIC DNA]</scope>
    <source>
        <strain evidence="4">cv. Salinas</strain>
        <tissue evidence="3">Seedlings</tissue>
    </source>
</reference>